<dbReference type="Proteomes" id="UP001522662">
    <property type="component" value="Unassembled WGS sequence"/>
</dbReference>
<keyword evidence="3" id="KW-1185">Reference proteome</keyword>
<dbReference type="RefSeq" id="WP_245137853.1">
    <property type="nucleotide sequence ID" value="NZ_CP128477.1"/>
</dbReference>
<evidence type="ECO:0000256" key="1">
    <source>
        <dbReference type="SAM" id="MobiDB-lite"/>
    </source>
</evidence>
<organism evidence="2 3">
    <name type="scientific">Peteryoungia algae</name>
    <dbReference type="NCBI Taxonomy" id="2919917"/>
    <lineage>
        <taxon>Bacteria</taxon>
        <taxon>Pseudomonadati</taxon>
        <taxon>Pseudomonadota</taxon>
        <taxon>Alphaproteobacteria</taxon>
        <taxon>Hyphomicrobiales</taxon>
        <taxon>Rhizobiaceae</taxon>
        <taxon>Peteryoungia</taxon>
    </lineage>
</organism>
<feature type="compositionally biased region" description="Polar residues" evidence="1">
    <location>
        <begin position="246"/>
        <end position="258"/>
    </location>
</feature>
<dbReference type="Pfam" id="PF17038">
    <property type="entry name" value="CBP_BcsN"/>
    <property type="match status" value="1"/>
</dbReference>
<dbReference type="EMBL" id="JALAYX010000006">
    <property type="protein sequence ID" value="MCJ8240514.1"/>
    <property type="molecule type" value="Genomic_DNA"/>
</dbReference>
<proteinExistence type="predicted"/>
<geneLocation type="plasmid" evidence="2">
    <name>unnamed</name>
</geneLocation>
<evidence type="ECO:0000313" key="3">
    <source>
        <dbReference type="Proteomes" id="UP001522662"/>
    </source>
</evidence>
<feature type="region of interest" description="Disordered" evidence="1">
    <location>
        <begin position="225"/>
        <end position="264"/>
    </location>
</feature>
<name>A0ABT0D542_9HYPH</name>
<gene>
    <name evidence="2" type="primary">bcsN</name>
    <name evidence="2" type="ORF">MKJ03_19435</name>
</gene>
<keyword evidence="2" id="KW-0614">Plasmid</keyword>
<reference evidence="2 3" key="1">
    <citation type="submission" date="2022-03" db="EMBL/GenBank/DDBJ databases">
        <title>Rhizobium SSM4.3 sp. nov., isolated from Sediment (Gouqi Island).</title>
        <authorList>
            <person name="Chen G."/>
        </authorList>
    </citation>
    <scope>NUCLEOTIDE SEQUENCE [LARGE SCALE GENOMIC DNA]</scope>
    <source>
        <strain evidence="2 3">SSM4.3</strain>
        <plasmid evidence="2">unnamed</plasmid>
    </source>
</reference>
<comment type="caution">
    <text evidence="2">The sequence shown here is derived from an EMBL/GenBank/DDBJ whole genome shotgun (WGS) entry which is preliminary data.</text>
</comment>
<dbReference type="InterPro" id="IPR031482">
    <property type="entry name" value="CBP_BcsN"/>
</dbReference>
<protein>
    <submittedName>
        <fullName evidence="2">Cellulose biosynthesis protein BcsN</fullName>
    </submittedName>
</protein>
<accession>A0ABT0D542</accession>
<evidence type="ECO:0000313" key="2">
    <source>
        <dbReference type="EMBL" id="MCJ8240514.1"/>
    </source>
</evidence>
<sequence>MKASGLLILALLGLHGCTTVEDPFLDGMTSAAGTAQTGNRELPAHMARASLTSLGEAPLSVRQSMGSDGTTQDIIYVNRTTVPGDNRLTLIAASASTRYGQRGPSRNEIAKALQADFPGVRMSIDPVVGRNSYGPYGTATGKLGNKGGCVYAWQALDKTASVALAEPITIRLRYCHPDIGPEILAGLLGGLTLGGAGAQPGLALGSLHQTTTTYAYSAPAADAALTRAPAPVSRSEPSRDQPEQAVASSEQALPSTATAIPMPQ</sequence>